<organism evidence="1 2">
    <name type="scientific">Paramuricea clavata</name>
    <name type="common">Red gorgonian</name>
    <name type="synonym">Violescent sea-whip</name>
    <dbReference type="NCBI Taxonomy" id="317549"/>
    <lineage>
        <taxon>Eukaryota</taxon>
        <taxon>Metazoa</taxon>
        <taxon>Cnidaria</taxon>
        <taxon>Anthozoa</taxon>
        <taxon>Octocorallia</taxon>
        <taxon>Malacalcyonacea</taxon>
        <taxon>Plexauridae</taxon>
        <taxon>Paramuricea</taxon>
    </lineage>
</organism>
<accession>A0A6S7FVU9</accession>
<sequence>MNCYDVPLNLSALGLLLENYPYDPVLWSLYATCSYLYGKKKIEIQSLGVKEICIRNYRLVGIYDVEEKDGEKRVVEKRSLVWLKGCLTGIHDVMLFDEKHPSYALLGVDTQVSNSCYGFDDEDSSTDKIFYVIPAEWIPYVYIRVRDESWYMCLAKKKFCCRQILYRGDVTVVRREHVSIKDEYVVSKDYFHVGVGPCAGKVHEVLADVGCCNVYVDKLVEMICTTLVKHDTLAGVMNSTDGDTLKDGQVPCYTYIMDGDFAVMRKDAYRAPLKIKHICDSICKEIVDPFFEKFN</sequence>
<name>A0A6S7FVU9_PARCT</name>
<dbReference type="Proteomes" id="UP001152795">
    <property type="component" value="Unassembled WGS sequence"/>
</dbReference>
<keyword evidence="2" id="KW-1185">Reference proteome</keyword>
<evidence type="ECO:0000313" key="1">
    <source>
        <dbReference type="EMBL" id="CAB3980419.1"/>
    </source>
</evidence>
<dbReference type="EMBL" id="CACRXK020000289">
    <property type="protein sequence ID" value="CAB3980419.1"/>
    <property type="molecule type" value="Genomic_DNA"/>
</dbReference>
<comment type="caution">
    <text evidence="1">The sequence shown here is derived from an EMBL/GenBank/DDBJ whole genome shotgun (WGS) entry which is preliminary data.</text>
</comment>
<protein>
    <submittedName>
        <fullName evidence="1">Uncharacterized protein</fullName>
    </submittedName>
</protein>
<evidence type="ECO:0000313" key="2">
    <source>
        <dbReference type="Proteomes" id="UP001152795"/>
    </source>
</evidence>
<proteinExistence type="predicted"/>
<reference evidence="1" key="1">
    <citation type="submission" date="2020-04" db="EMBL/GenBank/DDBJ databases">
        <authorList>
            <person name="Alioto T."/>
            <person name="Alioto T."/>
            <person name="Gomez Garrido J."/>
        </authorList>
    </citation>
    <scope>NUCLEOTIDE SEQUENCE</scope>
    <source>
        <strain evidence="1">A484AB</strain>
    </source>
</reference>
<gene>
    <name evidence="1" type="ORF">PACLA_8A017314</name>
</gene>
<dbReference type="AlphaFoldDB" id="A0A6S7FVU9"/>